<protein>
    <submittedName>
        <fullName evidence="2">TIGR02594 family protein</fullName>
    </submittedName>
</protein>
<dbReference type="Gene3D" id="3.90.1720.10">
    <property type="entry name" value="endopeptidase domain like (from Nostoc punctiforme)"/>
    <property type="match status" value="1"/>
</dbReference>
<proteinExistence type="predicted"/>
<dbReference type="AlphaFoldDB" id="A0A9E4KAV7"/>
<evidence type="ECO:0000256" key="1">
    <source>
        <dbReference type="SAM" id="SignalP"/>
    </source>
</evidence>
<keyword evidence="1" id="KW-0732">Signal</keyword>
<evidence type="ECO:0000313" key="2">
    <source>
        <dbReference type="EMBL" id="MCG7944943.1"/>
    </source>
</evidence>
<feature type="signal peptide" evidence="1">
    <location>
        <begin position="1"/>
        <end position="18"/>
    </location>
</feature>
<dbReference type="InterPro" id="IPR013423">
    <property type="entry name" value="CHP02594"/>
</dbReference>
<name>A0A9E4KAV7_9GAMM</name>
<dbReference type="EMBL" id="JAEPCM010000016">
    <property type="protein sequence ID" value="MCG7944943.1"/>
    <property type="molecule type" value="Genomic_DNA"/>
</dbReference>
<sequence length="147" mass="16480">MFRKLLMVAAVVAAPVHAEVTPELAYAHGMIGINERDDKFLLKALLNLDPTETSWCAAFMNYVLEKHGEKTTGSLLAKSFLKIGEETFEPTLGDILVFSRGTEEWKGHVGFYMGETEDTYWVLGGNQSNAVSIKQYTKSRLISARRY</sequence>
<gene>
    <name evidence="2" type="ORF">JAZ07_01200</name>
</gene>
<evidence type="ECO:0000313" key="3">
    <source>
        <dbReference type="Proteomes" id="UP000886667"/>
    </source>
</evidence>
<dbReference type="Proteomes" id="UP000886667">
    <property type="component" value="Unassembled WGS sequence"/>
</dbReference>
<comment type="caution">
    <text evidence="2">The sequence shown here is derived from an EMBL/GenBank/DDBJ whole genome shotgun (WGS) entry which is preliminary data.</text>
</comment>
<feature type="chain" id="PRO_5039360121" evidence="1">
    <location>
        <begin position="19"/>
        <end position="147"/>
    </location>
</feature>
<dbReference type="NCBIfam" id="TIGR02594">
    <property type="entry name" value="TIGR02594 family protein"/>
    <property type="match status" value="1"/>
</dbReference>
<accession>A0A9E4KAV7</accession>
<organism evidence="2 3">
    <name type="scientific">Candidatus Thiodiazotropha taylori</name>
    <dbReference type="NCBI Taxonomy" id="2792791"/>
    <lineage>
        <taxon>Bacteria</taxon>
        <taxon>Pseudomonadati</taxon>
        <taxon>Pseudomonadota</taxon>
        <taxon>Gammaproteobacteria</taxon>
        <taxon>Chromatiales</taxon>
        <taxon>Sedimenticolaceae</taxon>
        <taxon>Candidatus Thiodiazotropha</taxon>
    </lineage>
</organism>
<reference evidence="2" key="1">
    <citation type="journal article" date="2021" name="Proc. Natl. Acad. Sci. U.S.A.">
        <title>Global biogeography of chemosynthetic symbionts reveals both localized and globally distributed symbiont groups. .</title>
        <authorList>
            <person name="Osvatic J.T."/>
            <person name="Wilkins L.G.E."/>
            <person name="Leibrecht L."/>
            <person name="Leray M."/>
            <person name="Zauner S."/>
            <person name="Polzin J."/>
            <person name="Camacho Y."/>
            <person name="Gros O."/>
            <person name="van Gils J.A."/>
            <person name="Eisen J.A."/>
            <person name="Petersen J.M."/>
            <person name="Yuen B."/>
        </authorList>
    </citation>
    <scope>NUCLEOTIDE SEQUENCE</scope>
    <source>
        <strain evidence="2">MAGclacostrist064TRANS</strain>
    </source>
</reference>